<proteinExistence type="predicted"/>
<evidence type="ECO:0000256" key="1">
    <source>
        <dbReference type="ARBA" id="ARBA00004496"/>
    </source>
</evidence>
<gene>
    <name evidence="6" type="ORF">XENOCAPTIV_003311</name>
</gene>
<dbReference type="PANTHER" id="PTHR42886:SF34">
    <property type="entry name" value="1-ACYLGLYCEROL-3-PHOSPHATE O-ACYLTRANSFERASE ABHD5"/>
    <property type="match status" value="1"/>
</dbReference>
<keyword evidence="4" id="KW-0443">Lipid metabolism</keyword>
<reference evidence="6 7" key="1">
    <citation type="submission" date="2021-06" db="EMBL/GenBank/DDBJ databases">
        <authorList>
            <person name="Palmer J.M."/>
        </authorList>
    </citation>
    <scope>NUCLEOTIDE SEQUENCE [LARGE SCALE GENOMIC DNA]</scope>
    <source>
        <strain evidence="6 7">XC_2019</strain>
        <tissue evidence="6">Muscle</tissue>
    </source>
</reference>
<dbReference type="EMBL" id="JAHRIN010008537">
    <property type="protein sequence ID" value="MEQ2193551.1"/>
    <property type="molecule type" value="Genomic_DNA"/>
</dbReference>
<evidence type="ECO:0000313" key="6">
    <source>
        <dbReference type="EMBL" id="MEQ2193551.1"/>
    </source>
</evidence>
<protein>
    <submittedName>
        <fullName evidence="6">Uncharacterized protein</fullName>
    </submittedName>
</protein>
<evidence type="ECO:0000313" key="7">
    <source>
        <dbReference type="Proteomes" id="UP001434883"/>
    </source>
</evidence>
<keyword evidence="5" id="KW-0012">Acyltransferase</keyword>
<accession>A0ABV0QDM4</accession>
<keyword evidence="7" id="KW-1185">Reference proteome</keyword>
<keyword evidence="3" id="KW-0808">Transferase</keyword>
<evidence type="ECO:0000256" key="2">
    <source>
        <dbReference type="ARBA" id="ARBA00022490"/>
    </source>
</evidence>
<keyword evidence="2" id="KW-0963">Cytoplasm</keyword>
<dbReference type="PANTHER" id="PTHR42886">
    <property type="entry name" value="RE40534P-RELATED"/>
    <property type="match status" value="1"/>
</dbReference>
<comment type="subcellular location">
    <subcellularLocation>
        <location evidence="1">Cytoplasm</location>
    </subcellularLocation>
</comment>
<feature type="non-terminal residue" evidence="6">
    <location>
        <position position="1"/>
    </location>
</feature>
<organism evidence="6 7">
    <name type="scientific">Xenoophorus captivus</name>
    <dbReference type="NCBI Taxonomy" id="1517983"/>
    <lineage>
        <taxon>Eukaryota</taxon>
        <taxon>Metazoa</taxon>
        <taxon>Chordata</taxon>
        <taxon>Craniata</taxon>
        <taxon>Vertebrata</taxon>
        <taxon>Euteleostomi</taxon>
        <taxon>Actinopterygii</taxon>
        <taxon>Neopterygii</taxon>
        <taxon>Teleostei</taxon>
        <taxon>Neoteleostei</taxon>
        <taxon>Acanthomorphata</taxon>
        <taxon>Ovalentaria</taxon>
        <taxon>Atherinomorphae</taxon>
        <taxon>Cyprinodontiformes</taxon>
        <taxon>Goodeidae</taxon>
        <taxon>Xenoophorus</taxon>
    </lineage>
</organism>
<sequence>VRRLLLVEPWGFPARPDNPNHYSIPLWIRAIGAVMSPFNPLAGLRLAGPLGQNIFTNVPVLLVYDGWMYHDCRTYFEELEKSNRPQIEEWIELMTETALFELPPVKGTLLPQVRCWSRLSGRISSRSTLLCLMTTQCLTTSTISMHRHPETAFRNMTIPYGWAKRPMLERIDGVRADIPISFIYGSRSSIDSNSGYAVKKTRPDVEIIVGGFKFFS</sequence>
<evidence type="ECO:0000256" key="5">
    <source>
        <dbReference type="ARBA" id="ARBA00023315"/>
    </source>
</evidence>
<name>A0ABV0QDM4_9TELE</name>
<comment type="caution">
    <text evidence="6">The sequence shown here is derived from an EMBL/GenBank/DDBJ whole genome shotgun (WGS) entry which is preliminary data.</text>
</comment>
<evidence type="ECO:0000256" key="4">
    <source>
        <dbReference type="ARBA" id="ARBA00023098"/>
    </source>
</evidence>
<evidence type="ECO:0000256" key="3">
    <source>
        <dbReference type="ARBA" id="ARBA00022679"/>
    </source>
</evidence>
<dbReference type="Proteomes" id="UP001434883">
    <property type="component" value="Unassembled WGS sequence"/>
</dbReference>